<keyword evidence="11" id="KW-1185">Reference proteome</keyword>
<dbReference type="PANTHER" id="PTHR10828">
    <property type="entry name" value="M-PHASE INDUCER PHOSPHATASE DUAL SPECIFICITY PHOSPHATASE CDC25"/>
    <property type="match status" value="1"/>
</dbReference>
<dbReference type="InterPro" id="IPR036873">
    <property type="entry name" value="Rhodanese-like_dom_sf"/>
</dbReference>
<evidence type="ECO:0000256" key="2">
    <source>
        <dbReference type="ARBA" id="ARBA00022618"/>
    </source>
</evidence>
<protein>
    <recommendedName>
        <fullName evidence="7">M-phase inducer phosphatase</fullName>
        <ecNumber evidence="7">3.1.3.48</ecNumber>
    </recommendedName>
</protein>
<reference evidence="10" key="1">
    <citation type="thesis" date="2020" institute="ProQuest LLC" country="789 East Eisenhower Parkway, Ann Arbor, MI, USA">
        <title>Comparative Genomics and Chromosome Evolution.</title>
        <authorList>
            <person name="Mudd A.B."/>
        </authorList>
    </citation>
    <scope>NUCLEOTIDE SEQUENCE</scope>
    <source>
        <strain evidence="10">237g6f4</strain>
        <tissue evidence="10">Blood</tissue>
    </source>
</reference>
<dbReference type="GO" id="GO:0005634">
    <property type="term" value="C:nucleus"/>
    <property type="evidence" value="ECO:0007669"/>
    <property type="project" value="TreeGrafter"/>
</dbReference>
<dbReference type="InterPro" id="IPR001763">
    <property type="entry name" value="Rhodanese-like_dom"/>
</dbReference>
<accession>A0AAV7C203</accession>
<evidence type="ECO:0000256" key="1">
    <source>
        <dbReference type="ARBA" id="ARBA00011065"/>
    </source>
</evidence>
<dbReference type="EMBL" id="WNYA01000004">
    <property type="protein sequence ID" value="KAG8578492.1"/>
    <property type="molecule type" value="Genomic_DNA"/>
</dbReference>
<sequence length="494" mass="56287">MADNHSITLDGKSSSSLNFRSSCRMILNLLKDKDASVVFSPEQPLTPVTDLAMGFSNLSTFSGETPKRCLNLSDLSGDEGALQNFVSPPRLRCSTPSFKKSCGSYGNRNNKENESGAFKNPGKPCSMLSLRGAADVQLSPTFGSKEDFPTADDHEIPVLGSPINILPSRVDEDKNPHLDGFTEFFVMDEEEVENTSTVAANLSSSMAILLSGPFLNQDVDVSNVSMNRSRLYRSPSMPEKLDRPVLKRTVRPQDNETPVKVKRRRSTSSPLQPEADENSHPRRRKTLSLCDVDILGVDEDYRPQTASWRLFKVYALPTVMGRHQDLRYITAETMAALIHGEFNSLVEKFYIIDCRYPYEYEGGHIQGALNLHRHEEVLDFFLKCPLVPSVAEKRIILVFHCEFSSERGPKMCRFLREEDRAMNEYPSLFYPEMYLLKGGYKEFFPEYKILCEPQSYCPMHHQDYREELLKCRTKSKSWAGERRRRDQIARLMKL</sequence>
<dbReference type="Proteomes" id="UP000824782">
    <property type="component" value="Unassembled WGS sequence"/>
</dbReference>
<keyword evidence="3 7" id="KW-0498">Mitosis</keyword>
<dbReference type="GO" id="GO:0051301">
    <property type="term" value="P:cell division"/>
    <property type="evidence" value="ECO:0007669"/>
    <property type="project" value="UniProtKB-UniRule"/>
</dbReference>
<proteinExistence type="inferred from homology"/>
<comment type="similarity">
    <text evidence="1 7">Belongs to the MPI phosphatase family.</text>
</comment>
<comment type="catalytic activity">
    <reaction evidence="7">
        <text>O-phospho-L-tyrosyl-[protein] + H2O = L-tyrosyl-[protein] + phosphate</text>
        <dbReference type="Rhea" id="RHEA:10684"/>
        <dbReference type="Rhea" id="RHEA-COMP:10136"/>
        <dbReference type="Rhea" id="RHEA-COMP:20101"/>
        <dbReference type="ChEBI" id="CHEBI:15377"/>
        <dbReference type="ChEBI" id="CHEBI:43474"/>
        <dbReference type="ChEBI" id="CHEBI:46858"/>
        <dbReference type="ChEBI" id="CHEBI:61978"/>
        <dbReference type="EC" id="3.1.3.48"/>
    </reaction>
</comment>
<name>A0AAV7C203_ENGPU</name>
<dbReference type="EC" id="3.1.3.48" evidence="7"/>
<dbReference type="PANTHER" id="PTHR10828:SF64">
    <property type="entry name" value="M-PHASE INDUCER PHOSPHATASE 3"/>
    <property type="match status" value="1"/>
</dbReference>
<dbReference type="GO" id="GO:0010971">
    <property type="term" value="P:positive regulation of G2/M transition of mitotic cell cycle"/>
    <property type="evidence" value="ECO:0007669"/>
    <property type="project" value="TreeGrafter"/>
</dbReference>
<dbReference type="GO" id="GO:0110032">
    <property type="term" value="P:positive regulation of G2/MI transition of meiotic cell cycle"/>
    <property type="evidence" value="ECO:0007669"/>
    <property type="project" value="TreeGrafter"/>
</dbReference>
<dbReference type="PROSITE" id="PS50206">
    <property type="entry name" value="RHODANESE_3"/>
    <property type="match status" value="1"/>
</dbReference>
<dbReference type="Pfam" id="PF06617">
    <property type="entry name" value="M-inducer_phosp"/>
    <property type="match status" value="1"/>
</dbReference>
<dbReference type="CDD" id="cd01530">
    <property type="entry name" value="Cdc25"/>
    <property type="match status" value="1"/>
</dbReference>
<gene>
    <name evidence="10" type="ORF">GDO81_010513</name>
</gene>
<dbReference type="GO" id="GO:0005737">
    <property type="term" value="C:cytoplasm"/>
    <property type="evidence" value="ECO:0007669"/>
    <property type="project" value="TreeGrafter"/>
</dbReference>
<evidence type="ECO:0000256" key="3">
    <source>
        <dbReference type="ARBA" id="ARBA00022776"/>
    </source>
</evidence>
<evidence type="ECO:0000313" key="10">
    <source>
        <dbReference type="EMBL" id="KAG8578492.1"/>
    </source>
</evidence>
<feature type="compositionally biased region" description="Basic and acidic residues" evidence="8">
    <location>
        <begin position="239"/>
        <end position="259"/>
    </location>
</feature>
<evidence type="ECO:0000256" key="4">
    <source>
        <dbReference type="ARBA" id="ARBA00022801"/>
    </source>
</evidence>
<dbReference type="FunFam" id="3.40.250.10:FF:000004">
    <property type="entry name" value="M-phase inducer phosphatase 1 isoform X1"/>
    <property type="match status" value="1"/>
</dbReference>
<dbReference type="SUPFAM" id="SSF52821">
    <property type="entry name" value="Rhodanese/Cell cycle control phosphatase"/>
    <property type="match status" value="1"/>
</dbReference>
<dbReference type="PRINTS" id="PR00716">
    <property type="entry name" value="MPIPHPHTASE"/>
</dbReference>
<keyword evidence="6 7" id="KW-0131">Cell cycle</keyword>
<dbReference type="SMART" id="SM00450">
    <property type="entry name" value="RHOD"/>
    <property type="match status" value="1"/>
</dbReference>
<dbReference type="GO" id="GO:0004725">
    <property type="term" value="F:protein tyrosine phosphatase activity"/>
    <property type="evidence" value="ECO:0007669"/>
    <property type="project" value="UniProtKB-UniRule"/>
</dbReference>
<dbReference type="AlphaFoldDB" id="A0AAV7C203"/>
<dbReference type="Pfam" id="PF00581">
    <property type="entry name" value="Rhodanese"/>
    <property type="match status" value="1"/>
</dbReference>
<keyword evidence="4 7" id="KW-0378">Hydrolase</keyword>
<evidence type="ECO:0000256" key="8">
    <source>
        <dbReference type="SAM" id="MobiDB-lite"/>
    </source>
</evidence>
<dbReference type="Gene3D" id="3.40.250.10">
    <property type="entry name" value="Rhodanese-like domain"/>
    <property type="match status" value="1"/>
</dbReference>
<evidence type="ECO:0000313" key="11">
    <source>
        <dbReference type="Proteomes" id="UP000824782"/>
    </source>
</evidence>
<organism evidence="10 11">
    <name type="scientific">Engystomops pustulosus</name>
    <name type="common">Tungara frog</name>
    <name type="synonym">Physalaemus pustulosus</name>
    <dbReference type="NCBI Taxonomy" id="76066"/>
    <lineage>
        <taxon>Eukaryota</taxon>
        <taxon>Metazoa</taxon>
        <taxon>Chordata</taxon>
        <taxon>Craniata</taxon>
        <taxon>Vertebrata</taxon>
        <taxon>Euteleostomi</taxon>
        <taxon>Amphibia</taxon>
        <taxon>Batrachia</taxon>
        <taxon>Anura</taxon>
        <taxon>Neobatrachia</taxon>
        <taxon>Hyloidea</taxon>
        <taxon>Leptodactylidae</taxon>
        <taxon>Leiuperinae</taxon>
        <taxon>Engystomops</taxon>
    </lineage>
</organism>
<comment type="caution">
    <text evidence="10">The sequence shown here is derived from an EMBL/GenBank/DDBJ whole genome shotgun (WGS) entry which is preliminary data.</text>
</comment>
<feature type="region of interest" description="Disordered" evidence="8">
    <location>
        <begin position="232"/>
        <end position="283"/>
    </location>
</feature>
<dbReference type="GO" id="GO:0000086">
    <property type="term" value="P:G2/M transition of mitotic cell cycle"/>
    <property type="evidence" value="ECO:0007669"/>
    <property type="project" value="TreeGrafter"/>
</dbReference>
<evidence type="ECO:0000256" key="7">
    <source>
        <dbReference type="RuleBase" id="RU368028"/>
    </source>
</evidence>
<keyword evidence="2 7" id="KW-0132">Cell division</keyword>
<evidence type="ECO:0000256" key="6">
    <source>
        <dbReference type="ARBA" id="ARBA00023306"/>
    </source>
</evidence>
<comment type="function">
    <text evidence="7">Tyrosine protein phosphatase which functions as a dosage-dependent inducer of mitotic progression.</text>
</comment>
<evidence type="ECO:0000256" key="5">
    <source>
        <dbReference type="ARBA" id="ARBA00022912"/>
    </source>
</evidence>
<evidence type="ECO:0000259" key="9">
    <source>
        <dbReference type="PROSITE" id="PS50206"/>
    </source>
</evidence>
<dbReference type="InterPro" id="IPR000751">
    <property type="entry name" value="MPI_Phosphatase"/>
</dbReference>
<feature type="domain" description="Rhodanese" evidence="9">
    <location>
        <begin position="345"/>
        <end position="452"/>
    </location>
</feature>
<keyword evidence="5 7" id="KW-0904">Protein phosphatase</keyword>